<gene>
    <name evidence="2" type="ORF">DERF_003918</name>
</gene>
<proteinExistence type="predicted"/>
<name>A0A922LCS6_DERFA</name>
<dbReference type="AlphaFoldDB" id="A0A922LCS6"/>
<dbReference type="EMBL" id="ASGP02000001">
    <property type="protein sequence ID" value="KAH9530082.1"/>
    <property type="molecule type" value="Genomic_DNA"/>
</dbReference>
<reference evidence="2" key="1">
    <citation type="submission" date="2013-05" db="EMBL/GenBank/DDBJ databases">
        <authorList>
            <person name="Yim A.K.Y."/>
            <person name="Chan T.F."/>
            <person name="Ji K.M."/>
            <person name="Liu X.Y."/>
            <person name="Zhou J.W."/>
            <person name="Li R.Q."/>
            <person name="Yang K.Y."/>
            <person name="Li J."/>
            <person name="Li M."/>
            <person name="Law P.T.W."/>
            <person name="Wu Y.L."/>
            <person name="Cai Z.L."/>
            <person name="Qin H."/>
            <person name="Bao Y."/>
            <person name="Leung R.K.K."/>
            <person name="Ng P.K.S."/>
            <person name="Zou J."/>
            <person name="Zhong X.J."/>
            <person name="Ran P.X."/>
            <person name="Zhong N.S."/>
            <person name="Liu Z.G."/>
            <person name="Tsui S.K.W."/>
        </authorList>
    </citation>
    <scope>NUCLEOTIDE SEQUENCE</scope>
    <source>
        <strain evidence="2">Derf</strain>
        <tissue evidence="2">Whole organism</tissue>
    </source>
</reference>
<accession>A0A922LCS6</accession>
<sequence length="63" mass="7327">MAQKGQRLKKFLVILICGYDIMLRALGLNDDHDDNNDDNIILITKTDEIFWNDQQRSMCDANL</sequence>
<dbReference type="Proteomes" id="UP000790347">
    <property type="component" value="Unassembled WGS sequence"/>
</dbReference>
<comment type="caution">
    <text evidence="2">The sequence shown here is derived from an EMBL/GenBank/DDBJ whole genome shotgun (WGS) entry which is preliminary data.</text>
</comment>
<evidence type="ECO:0000313" key="2">
    <source>
        <dbReference type="EMBL" id="KAH9530082.1"/>
    </source>
</evidence>
<keyword evidence="1" id="KW-0732">Signal</keyword>
<evidence type="ECO:0000256" key="1">
    <source>
        <dbReference type="SAM" id="SignalP"/>
    </source>
</evidence>
<organism evidence="2 3">
    <name type="scientific">Dermatophagoides farinae</name>
    <name type="common">American house dust mite</name>
    <dbReference type="NCBI Taxonomy" id="6954"/>
    <lineage>
        <taxon>Eukaryota</taxon>
        <taxon>Metazoa</taxon>
        <taxon>Ecdysozoa</taxon>
        <taxon>Arthropoda</taxon>
        <taxon>Chelicerata</taxon>
        <taxon>Arachnida</taxon>
        <taxon>Acari</taxon>
        <taxon>Acariformes</taxon>
        <taxon>Sarcoptiformes</taxon>
        <taxon>Astigmata</taxon>
        <taxon>Psoroptidia</taxon>
        <taxon>Analgoidea</taxon>
        <taxon>Pyroglyphidae</taxon>
        <taxon>Dermatophagoidinae</taxon>
        <taxon>Dermatophagoides</taxon>
    </lineage>
</organism>
<keyword evidence="3" id="KW-1185">Reference proteome</keyword>
<feature type="signal peptide" evidence="1">
    <location>
        <begin position="1"/>
        <end position="27"/>
    </location>
</feature>
<protein>
    <submittedName>
        <fullName evidence="2">Uncharacterized protein</fullName>
    </submittedName>
</protein>
<reference evidence="2" key="2">
    <citation type="journal article" date="2022" name="Res Sq">
        <title>Comparative Genomics Reveals Insights into the Divergent Evolution of Astigmatic Mites and Household Pest Adaptations.</title>
        <authorList>
            <person name="Xiong Q."/>
            <person name="Wan A.T.-Y."/>
            <person name="Liu X.-Y."/>
            <person name="Fung C.S.-H."/>
            <person name="Xiao X."/>
            <person name="Malainual N."/>
            <person name="Hou J."/>
            <person name="Wang L."/>
            <person name="Wang M."/>
            <person name="Yang K."/>
            <person name="Cui Y."/>
            <person name="Leung E."/>
            <person name="Nong W."/>
            <person name="Shin S.-K."/>
            <person name="Au S."/>
            <person name="Jeong K.Y."/>
            <person name="Chew F.T."/>
            <person name="Hui J."/>
            <person name="Leung T.F."/>
            <person name="Tungtrongchitr A."/>
            <person name="Zhong N."/>
            <person name="Liu Z."/>
            <person name="Tsui S."/>
        </authorList>
    </citation>
    <scope>NUCLEOTIDE SEQUENCE</scope>
    <source>
        <strain evidence="2">Derf</strain>
        <tissue evidence="2">Whole organism</tissue>
    </source>
</reference>
<evidence type="ECO:0000313" key="3">
    <source>
        <dbReference type="Proteomes" id="UP000790347"/>
    </source>
</evidence>
<feature type="chain" id="PRO_5037483378" evidence="1">
    <location>
        <begin position="28"/>
        <end position="63"/>
    </location>
</feature>